<comment type="caution">
    <text evidence="1">The sequence shown here is derived from an EMBL/GenBank/DDBJ whole genome shotgun (WGS) entry which is preliminary data.</text>
</comment>
<dbReference type="InterPro" id="IPR006660">
    <property type="entry name" value="Arsenate_reductase-like"/>
</dbReference>
<reference evidence="1 2" key="1">
    <citation type="submission" date="2023-04" db="EMBL/GenBank/DDBJ databases">
        <title>Genome of Basidiobolus ranarum AG-B5.</title>
        <authorList>
            <person name="Stajich J.E."/>
            <person name="Carter-House D."/>
            <person name="Gryganskyi A."/>
        </authorList>
    </citation>
    <scope>NUCLEOTIDE SEQUENCE [LARGE SCALE GENOMIC DNA]</scope>
    <source>
        <strain evidence="1 2">AG-B5</strain>
    </source>
</reference>
<dbReference type="PANTHER" id="PTHR30041">
    <property type="entry name" value="ARSENATE REDUCTASE"/>
    <property type="match status" value="1"/>
</dbReference>
<gene>
    <name evidence="1" type="ORF">K7432_002816</name>
</gene>
<keyword evidence="2" id="KW-1185">Reference proteome</keyword>
<evidence type="ECO:0008006" key="3">
    <source>
        <dbReference type="Google" id="ProtNLM"/>
    </source>
</evidence>
<evidence type="ECO:0000313" key="2">
    <source>
        <dbReference type="Proteomes" id="UP001479436"/>
    </source>
</evidence>
<dbReference type="SUPFAM" id="SSF52833">
    <property type="entry name" value="Thioredoxin-like"/>
    <property type="match status" value="1"/>
</dbReference>
<protein>
    <recommendedName>
        <fullName evidence="3">Arsenate reductase</fullName>
    </recommendedName>
</protein>
<dbReference type="Gene3D" id="3.40.30.10">
    <property type="entry name" value="Glutaredoxin"/>
    <property type="match status" value="1"/>
</dbReference>
<evidence type="ECO:0000313" key="1">
    <source>
        <dbReference type="EMBL" id="KAK9767416.1"/>
    </source>
</evidence>
<proteinExistence type="predicted"/>
<dbReference type="PANTHER" id="PTHR30041:SF4">
    <property type="entry name" value="ARSENATE REDUCTASE"/>
    <property type="match status" value="1"/>
</dbReference>
<dbReference type="PROSITE" id="PS51353">
    <property type="entry name" value="ARSC"/>
    <property type="match status" value="1"/>
</dbReference>
<sequence>MQLSRIIMSKAFTYYHNPACSKSCAGLELLKQRLTDFDEQVDIIEYLNSPPSADSLRKIANSLALNPDYSSLIRSEVENNQDLEQIILSITEQPNLLQRPILINNTTGKAAIGRPTSNFEKLI</sequence>
<accession>A0ABR2X0Z7</accession>
<dbReference type="EMBL" id="JASJQH010000079">
    <property type="protein sequence ID" value="KAK9767416.1"/>
    <property type="molecule type" value="Genomic_DNA"/>
</dbReference>
<dbReference type="Pfam" id="PF03960">
    <property type="entry name" value="ArsC"/>
    <property type="match status" value="1"/>
</dbReference>
<name>A0ABR2X0Z7_9FUNG</name>
<dbReference type="Proteomes" id="UP001479436">
    <property type="component" value="Unassembled WGS sequence"/>
</dbReference>
<organism evidence="1 2">
    <name type="scientific">Basidiobolus ranarum</name>
    <dbReference type="NCBI Taxonomy" id="34480"/>
    <lineage>
        <taxon>Eukaryota</taxon>
        <taxon>Fungi</taxon>
        <taxon>Fungi incertae sedis</taxon>
        <taxon>Zoopagomycota</taxon>
        <taxon>Entomophthoromycotina</taxon>
        <taxon>Basidiobolomycetes</taxon>
        <taxon>Basidiobolales</taxon>
        <taxon>Basidiobolaceae</taxon>
        <taxon>Basidiobolus</taxon>
    </lineage>
</organism>
<dbReference type="InterPro" id="IPR036249">
    <property type="entry name" value="Thioredoxin-like_sf"/>
</dbReference>